<sequence length="99" mass="11454">MSSMCVCVCVCYSYLDYSKYEGVNERARTTQLITGVGKKYVFLFVRPLVTPPNNDFFLQNDEHCMMMMMRPDFIVAEGDLLFSMPAEFSFLFVFGLVQE</sequence>
<gene>
    <name evidence="2" type="ORF">ACOF00016_LOCUS17068</name>
</gene>
<name>A0A7S3LE83_9STRA</name>
<keyword evidence="1" id="KW-1133">Transmembrane helix</keyword>
<keyword evidence="1" id="KW-0472">Membrane</keyword>
<proteinExistence type="predicted"/>
<feature type="transmembrane region" description="Helical" evidence="1">
    <location>
        <begin position="73"/>
        <end position="97"/>
    </location>
</feature>
<accession>A0A7S3LE83</accession>
<evidence type="ECO:0000313" key="2">
    <source>
        <dbReference type="EMBL" id="CAE0420281.1"/>
    </source>
</evidence>
<evidence type="ECO:0000256" key="1">
    <source>
        <dbReference type="SAM" id="Phobius"/>
    </source>
</evidence>
<dbReference type="AlphaFoldDB" id="A0A7S3LE83"/>
<protein>
    <submittedName>
        <fullName evidence="2">Uncharacterized protein</fullName>
    </submittedName>
</protein>
<dbReference type="EMBL" id="HBIM01023064">
    <property type="protein sequence ID" value="CAE0420281.1"/>
    <property type="molecule type" value="Transcribed_RNA"/>
</dbReference>
<reference evidence="2" key="1">
    <citation type="submission" date="2021-01" db="EMBL/GenBank/DDBJ databases">
        <authorList>
            <person name="Corre E."/>
            <person name="Pelletier E."/>
            <person name="Niang G."/>
            <person name="Scheremetjew M."/>
            <person name="Finn R."/>
            <person name="Kale V."/>
            <person name="Holt S."/>
            <person name="Cochrane G."/>
            <person name="Meng A."/>
            <person name="Brown T."/>
            <person name="Cohen L."/>
        </authorList>
    </citation>
    <scope>NUCLEOTIDE SEQUENCE</scope>
    <source>
        <strain evidence="2">CCMP127</strain>
    </source>
</reference>
<organism evidence="2">
    <name type="scientific">Amphora coffeiformis</name>
    <dbReference type="NCBI Taxonomy" id="265554"/>
    <lineage>
        <taxon>Eukaryota</taxon>
        <taxon>Sar</taxon>
        <taxon>Stramenopiles</taxon>
        <taxon>Ochrophyta</taxon>
        <taxon>Bacillariophyta</taxon>
        <taxon>Bacillariophyceae</taxon>
        <taxon>Bacillariophycidae</taxon>
        <taxon>Thalassiophysales</taxon>
        <taxon>Catenulaceae</taxon>
        <taxon>Amphora</taxon>
    </lineage>
</organism>
<keyword evidence="1" id="KW-0812">Transmembrane</keyword>